<dbReference type="AlphaFoldDB" id="A0A0J6F6E0"/>
<sequence>MDPGEFMPKISRCRLSGAKQRAHQPHPTDLPLSRPYPGATLAGPSLKAAQPSSRKPTKRASSQVSSSSPPLFRQIRPSPKTRRSGQADPSPPTATLPPSTLKPCAGRHPSHHPSRHLPALVFPSSVLLPSLEQGPRCIHPDRDSCKSRWSNVTQSSKTHRTLYPSSPPLSDNLYERRRLNRPRKGSILLFIPLPLFCLSESLLHPDLAPAAFPRSDRSDRCPSQLHIGGGRLEVDVASFLIRNVLSTSTIDGPLG</sequence>
<proteinExistence type="predicted"/>
<evidence type="ECO:0000313" key="2">
    <source>
        <dbReference type="EMBL" id="KMM64519.1"/>
    </source>
</evidence>
<organism evidence="2 3">
    <name type="scientific">Coccidioides posadasii RMSCC 3488</name>
    <dbReference type="NCBI Taxonomy" id="454284"/>
    <lineage>
        <taxon>Eukaryota</taxon>
        <taxon>Fungi</taxon>
        <taxon>Dikarya</taxon>
        <taxon>Ascomycota</taxon>
        <taxon>Pezizomycotina</taxon>
        <taxon>Eurotiomycetes</taxon>
        <taxon>Eurotiomycetidae</taxon>
        <taxon>Onygenales</taxon>
        <taxon>Onygenaceae</taxon>
        <taxon>Coccidioides</taxon>
    </lineage>
</organism>
<accession>A0A0J6F6E0</accession>
<dbReference type="Proteomes" id="UP000054567">
    <property type="component" value="Unassembled WGS sequence"/>
</dbReference>
<dbReference type="EMBL" id="DS268109">
    <property type="protein sequence ID" value="KMM64519.1"/>
    <property type="molecule type" value="Genomic_DNA"/>
</dbReference>
<dbReference type="VEuPathDB" id="FungiDB:CPAG_00871"/>
<gene>
    <name evidence="2" type="ORF">CPAG_00871</name>
</gene>
<protein>
    <submittedName>
        <fullName evidence="2">Uncharacterized protein</fullName>
    </submittedName>
</protein>
<feature type="region of interest" description="Disordered" evidence="1">
    <location>
        <begin position="1"/>
        <end position="117"/>
    </location>
</feature>
<reference evidence="2 3" key="1">
    <citation type="submission" date="2007-06" db="EMBL/GenBank/DDBJ databases">
        <title>The Genome Sequence of Coccidioides posadasii RMSCC_3488.</title>
        <authorList>
            <consortium name="Coccidioides Genome Resources Consortium"/>
            <consortium name="The Broad Institute Genome Sequencing Platform"/>
            <person name="Henn M.R."/>
            <person name="Sykes S."/>
            <person name="Young S."/>
            <person name="Jaffe D."/>
            <person name="Berlin A."/>
            <person name="Alvarez P."/>
            <person name="Butler J."/>
            <person name="Gnerre S."/>
            <person name="Grabherr M."/>
            <person name="Mauceli E."/>
            <person name="Brockman W."/>
            <person name="Kodira C."/>
            <person name="Alvarado L."/>
            <person name="Zeng Q."/>
            <person name="Crawford M."/>
            <person name="Antoine C."/>
            <person name="Devon K."/>
            <person name="Galgiani J."/>
            <person name="Orsborn K."/>
            <person name="Lewis M.L."/>
            <person name="Nusbaum C."/>
            <person name="Galagan J."/>
            <person name="Birren B."/>
        </authorList>
    </citation>
    <scope>NUCLEOTIDE SEQUENCE [LARGE SCALE GENOMIC DNA]</scope>
    <source>
        <strain evidence="2 3">RMSCC 3488</strain>
    </source>
</reference>
<name>A0A0J6F6E0_COCPO</name>
<reference evidence="3" key="2">
    <citation type="journal article" date="2009" name="Genome Res.">
        <title>Comparative genomic analyses of the human fungal pathogens Coccidioides and their relatives.</title>
        <authorList>
            <person name="Sharpton T.J."/>
            <person name="Stajich J.E."/>
            <person name="Rounsley S.D."/>
            <person name="Gardner M.J."/>
            <person name="Wortman J.R."/>
            <person name="Jordar V.S."/>
            <person name="Maiti R."/>
            <person name="Kodira C.D."/>
            <person name="Neafsey D.E."/>
            <person name="Zeng Q."/>
            <person name="Hung C.-Y."/>
            <person name="McMahan C."/>
            <person name="Muszewska A."/>
            <person name="Grynberg M."/>
            <person name="Mandel M.A."/>
            <person name="Kellner E.M."/>
            <person name="Barker B.M."/>
            <person name="Galgiani J.N."/>
            <person name="Orbach M.J."/>
            <person name="Kirkland T.N."/>
            <person name="Cole G.T."/>
            <person name="Henn M.R."/>
            <person name="Birren B.W."/>
            <person name="Taylor J.W."/>
        </authorList>
    </citation>
    <scope>NUCLEOTIDE SEQUENCE [LARGE SCALE GENOMIC DNA]</scope>
    <source>
        <strain evidence="3">RMSCC 3488</strain>
    </source>
</reference>
<evidence type="ECO:0000256" key="1">
    <source>
        <dbReference type="SAM" id="MobiDB-lite"/>
    </source>
</evidence>
<evidence type="ECO:0000313" key="3">
    <source>
        <dbReference type="Proteomes" id="UP000054567"/>
    </source>
</evidence>
<reference evidence="3" key="3">
    <citation type="journal article" date="2010" name="Genome Res.">
        <title>Population genomic sequencing of Coccidioides fungi reveals recent hybridization and transposon control.</title>
        <authorList>
            <person name="Neafsey D.E."/>
            <person name="Barker B.M."/>
            <person name="Sharpton T.J."/>
            <person name="Stajich J.E."/>
            <person name="Park D.J."/>
            <person name="Whiston E."/>
            <person name="Hung C.-Y."/>
            <person name="McMahan C."/>
            <person name="White J."/>
            <person name="Sykes S."/>
            <person name="Heiman D."/>
            <person name="Young S."/>
            <person name="Zeng Q."/>
            <person name="Abouelleil A."/>
            <person name="Aftuck L."/>
            <person name="Bessette D."/>
            <person name="Brown A."/>
            <person name="FitzGerald M."/>
            <person name="Lui A."/>
            <person name="Macdonald J.P."/>
            <person name="Priest M."/>
            <person name="Orbach M.J."/>
            <person name="Galgiani J.N."/>
            <person name="Kirkland T.N."/>
            <person name="Cole G.T."/>
            <person name="Birren B.W."/>
            <person name="Henn M.R."/>
            <person name="Taylor J.W."/>
            <person name="Rounsley S.D."/>
        </authorList>
    </citation>
    <scope>NUCLEOTIDE SEQUENCE [LARGE SCALE GENOMIC DNA]</scope>
    <source>
        <strain evidence="3">RMSCC 3488</strain>
    </source>
</reference>